<evidence type="ECO:0000313" key="2">
    <source>
        <dbReference type="Proteomes" id="UP001497472"/>
    </source>
</evidence>
<accession>A0AAV1JPR9</accession>
<dbReference type="AlphaFoldDB" id="A0AAV1JPR9"/>
<gene>
    <name evidence="1" type="ORF">LNINA_LOCUS10582</name>
</gene>
<comment type="caution">
    <text evidence="1">The sequence shown here is derived from an EMBL/GenBank/DDBJ whole genome shotgun (WGS) entry which is preliminary data.</text>
</comment>
<proteinExistence type="predicted"/>
<reference evidence="1 2" key="1">
    <citation type="submission" date="2023-11" db="EMBL/GenBank/DDBJ databases">
        <authorList>
            <person name="Okamura Y."/>
        </authorList>
    </citation>
    <scope>NUCLEOTIDE SEQUENCE [LARGE SCALE GENOMIC DNA]</scope>
</reference>
<organism evidence="1 2">
    <name type="scientific">Leptosia nina</name>
    <dbReference type="NCBI Taxonomy" id="320188"/>
    <lineage>
        <taxon>Eukaryota</taxon>
        <taxon>Metazoa</taxon>
        <taxon>Ecdysozoa</taxon>
        <taxon>Arthropoda</taxon>
        <taxon>Hexapoda</taxon>
        <taxon>Insecta</taxon>
        <taxon>Pterygota</taxon>
        <taxon>Neoptera</taxon>
        <taxon>Endopterygota</taxon>
        <taxon>Lepidoptera</taxon>
        <taxon>Glossata</taxon>
        <taxon>Ditrysia</taxon>
        <taxon>Papilionoidea</taxon>
        <taxon>Pieridae</taxon>
        <taxon>Pierinae</taxon>
        <taxon>Leptosia</taxon>
    </lineage>
</organism>
<dbReference type="Proteomes" id="UP001497472">
    <property type="component" value="Unassembled WGS sequence"/>
</dbReference>
<evidence type="ECO:0000313" key="1">
    <source>
        <dbReference type="EMBL" id="CAK1551448.1"/>
    </source>
</evidence>
<name>A0AAV1JPR9_9NEOP</name>
<sequence length="71" mass="8281">MDEYKNVLQILFNYRLKNKDLRGCTEILRNCKVLGISLPSHLQSHFITLFIGAKKDDKPLASKPENFKLKF</sequence>
<protein>
    <submittedName>
        <fullName evidence="1">Uncharacterized protein</fullName>
    </submittedName>
</protein>
<dbReference type="EMBL" id="CAVLEF010000130">
    <property type="protein sequence ID" value="CAK1551448.1"/>
    <property type="molecule type" value="Genomic_DNA"/>
</dbReference>
<keyword evidence="2" id="KW-1185">Reference proteome</keyword>